<dbReference type="PANTHER" id="PTHR10819">
    <property type="entry name" value="PHOSPHOTRIESTERASE-RELATED"/>
    <property type="match status" value="1"/>
</dbReference>
<comment type="cofactor">
    <cofactor evidence="3">
        <name>a divalent metal cation</name>
        <dbReference type="ChEBI" id="CHEBI:60240"/>
    </cofactor>
    <text evidence="3">Binds 2 divalent metal cations per subunit.</text>
</comment>
<dbReference type="InterPro" id="IPR032466">
    <property type="entry name" value="Metal_Hydrolase"/>
</dbReference>
<evidence type="ECO:0000256" key="2">
    <source>
        <dbReference type="ARBA" id="ARBA00022801"/>
    </source>
</evidence>
<proteinExistence type="inferred from homology"/>
<keyword evidence="2" id="KW-0378">Hydrolase</keyword>
<accession>A0A1Y5TFR4</accession>
<dbReference type="Pfam" id="PF02126">
    <property type="entry name" value="PTE"/>
    <property type="match status" value="1"/>
</dbReference>
<protein>
    <recommendedName>
        <fullName evidence="7">Aryldialkylphosphatase</fullName>
    </recommendedName>
</protein>
<dbReference type="RefSeq" id="WP_085879639.1">
    <property type="nucleotide sequence ID" value="NZ_FWFZ01000015.1"/>
</dbReference>
<comment type="similarity">
    <text evidence="4">Belongs to the metallo-dependent hydrolases superfamily. Phosphotriesterase family.</text>
</comment>
<feature type="binding site" evidence="3">
    <location>
        <position position="190"/>
    </location>
    <ligand>
        <name>a divalent metal cation</name>
        <dbReference type="ChEBI" id="CHEBI:60240"/>
        <label>2</label>
    </ligand>
</feature>
<keyword evidence="6" id="KW-1185">Reference proteome</keyword>
<evidence type="ECO:0008006" key="7">
    <source>
        <dbReference type="Google" id="ProtNLM"/>
    </source>
</evidence>
<dbReference type="InterPro" id="IPR001559">
    <property type="entry name" value="Phosphotriesterase"/>
</dbReference>
<dbReference type="SUPFAM" id="SSF51556">
    <property type="entry name" value="Metallo-dependent hydrolases"/>
    <property type="match status" value="1"/>
</dbReference>
<organism evidence="5 6">
    <name type="scientific">Roseisalinus antarcticus</name>
    <dbReference type="NCBI Taxonomy" id="254357"/>
    <lineage>
        <taxon>Bacteria</taxon>
        <taxon>Pseudomonadati</taxon>
        <taxon>Pseudomonadota</taxon>
        <taxon>Alphaproteobacteria</taxon>
        <taxon>Rhodobacterales</taxon>
        <taxon>Roseobacteraceae</taxon>
        <taxon>Roseisalinus</taxon>
    </lineage>
</organism>
<feature type="binding site" evidence="3">
    <location>
        <position position="158"/>
    </location>
    <ligand>
        <name>a divalent metal cation</name>
        <dbReference type="ChEBI" id="CHEBI:60240"/>
        <label>1</label>
    </ligand>
</feature>
<evidence type="ECO:0000313" key="5">
    <source>
        <dbReference type="EMBL" id="SLN60863.1"/>
    </source>
</evidence>
<feature type="binding site" evidence="3">
    <location>
        <position position="24"/>
    </location>
    <ligand>
        <name>a divalent metal cation</name>
        <dbReference type="ChEBI" id="CHEBI:60240"/>
        <label>1</label>
    </ligand>
</feature>
<evidence type="ECO:0000256" key="3">
    <source>
        <dbReference type="PIRSR" id="PIRSR601559-52"/>
    </source>
</evidence>
<reference evidence="5 6" key="1">
    <citation type="submission" date="2017-03" db="EMBL/GenBank/DDBJ databases">
        <authorList>
            <person name="Afonso C.L."/>
            <person name="Miller P.J."/>
            <person name="Scott M.A."/>
            <person name="Spackman E."/>
            <person name="Goraichik I."/>
            <person name="Dimitrov K.M."/>
            <person name="Suarez D.L."/>
            <person name="Swayne D.E."/>
        </authorList>
    </citation>
    <scope>NUCLEOTIDE SEQUENCE [LARGE SCALE GENOMIC DNA]</scope>
    <source>
        <strain evidence="5 6">CECT 7023</strain>
    </source>
</reference>
<name>A0A1Y5TFR4_9RHOB</name>
<dbReference type="GO" id="GO:0008270">
    <property type="term" value="F:zinc ion binding"/>
    <property type="evidence" value="ECO:0007669"/>
    <property type="project" value="InterPro"/>
</dbReference>
<dbReference type="OrthoDB" id="9795018at2"/>
<feature type="binding site" evidence="3">
    <location>
        <position position="286"/>
    </location>
    <ligand>
        <name>a divalent metal cation</name>
        <dbReference type="ChEBI" id="CHEBI:60240"/>
        <label>1</label>
    </ligand>
</feature>
<comment type="caution">
    <text evidence="4">Lacks conserved residue(s) required for the propagation of feature annotation.</text>
</comment>
<evidence type="ECO:0000256" key="4">
    <source>
        <dbReference type="PROSITE-ProRule" id="PRU00679"/>
    </source>
</evidence>
<keyword evidence="1 3" id="KW-0479">Metal-binding</keyword>
<dbReference type="PROSITE" id="PS51347">
    <property type="entry name" value="PHOSPHOTRIESTERASE_2"/>
    <property type="match status" value="1"/>
</dbReference>
<gene>
    <name evidence="5" type="ORF">ROA7023_02819</name>
</gene>
<sequence>MGSVRTVLGDVPAARIGNAMIHEHLLFDIVPPGATGDRGAPIRAEDRWQIDYRSNEAPANAHQTEPDVAVAELRAFAEDGGSLIVDQSVAGIHRDAEGLARISRESGVHVVAAAGIYTAPFLDPATAAMDADALAARFIAEVTEGLDGTEVRAGLIGEIGCSWPLAPVEHRALIAAARAQQATGAAISVHPGRDAAACGQILDILDGAGADLSRVILCHMDRTHPDGTGIQALLDRGAAVEWDFFGIEQSHYWMGEVELPTDLGRLRLIGGFAAHGHADQLLVSQDICTKTRMRRWGGHGYGHILRNMRPLMARAGFAEDLIRALLRDTPLRYLTLLERPA</sequence>
<dbReference type="EMBL" id="FWFZ01000015">
    <property type="protein sequence ID" value="SLN60863.1"/>
    <property type="molecule type" value="Genomic_DNA"/>
</dbReference>
<dbReference type="AlphaFoldDB" id="A0A1Y5TFR4"/>
<evidence type="ECO:0000256" key="1">
    <source>
        <dbReference type="ARBA" id="ARBA00022723"/>
    </source>
</evidence>
<feature type="binding site" evidence="3">
    <location>
        <position position="158"/>
    </location>
    <ligand>
        <name>a divalent metal cation</name>
        <dbReference type="ChEBI" id="CHEBI:60240"/>
        <label>2</label>
    </ligand>
</feature>
<dbReference type="PANTHER" id="PTHR10819:SF3">
    <property type="entry name" value="PHOSPHOTRIESTERASE-RELATED PROTEIN"/>
    <property type="match status" value="1"/>
</dbReference>
<feature type="binding site" evidence="3">
    <location>
        <position position="219"/>
    </location>
    <ligand>
        <name>a divalent metal cation</name>
        <dbReference type="ChEBI" id="CHEBI:60240"/>
        <label>2</label>
    </ligand>
</feature>
<dbReference type="Proteomes" id="UP000193900">
    <property type="component" value="Unassembled WGS sequence"/>
</dbReference>
<dbReference type="Gene3D" id="3.20.20.140">
    <property type="entry name" value="Metal-dependent hydrolases"/>
    <property type="match status" value="1"/>
</dbReference>
<evidence type="ECO:0000313" key="6">
    <source>
        <dbReference type="Proteomes" id="UP000193900"/>
    </source>
</evidence>
<dbReference type="GO" id="GO:0016787">
    <property type="term" value="F:hydrolase activity"/>
    <property type="evidence" value="ECO:0007669"/>
    <property type="project" value="UniProtKB-KW"/>
</dbReference>
<feature type="binding site" evidence="3">
    <location>
        <position position="22"/>
    </location>
    <ligand>
        <name>a divalent metal cation</name>
        <dbReference type="ChEBI" id="CHEBI:60240"/>
        <label>1</label>
    </ligand>
</feature>